<evidence type="ECO:0000313" key="2">
    <source>
        <dbReference type="Proteomes" id="UP000249467"/>
    </source>
</evidence>
<proteinExistence type="predicted"/>
<dbReference type="Proteomes" id="UP000249467">
    <property type="component" value="Unassembled WGS sequence"/>
</dbReference>
<protein>
    <submittedName>
        <fullName evidence="1">Uncharacterized protein</fullName>
    </submittedName>
</protein>
<comment type="caution">
    <text evidence="1">The sequence shown here is derived from an EMBL/GenBank/DDBJ whole genome shotgun (WGS) entry which is preliminary data.</text>
</comment>
<organism evidence="1 2">
    <name type="scientific">Pseudanabaena frigida</name>
    <dbReference type="NCBI Taxonomy" id="945775"/>
    <lineage>
        <taxon>Bacteria</taxon>
        <taxon>Bacillati</taxon>
        <taxon>Cyanobacteriota</taxon>
        <taxon>Cyanophyceae</taxon>
        <taxon>Pseudanabaenales</taxon>
        <taxon>Pseudanabaenaceae</taxon>
        <taxon>Pseudanabaena</taxon>
    </lineage>
</organism>
<evidence type="ECO:0000313" key="1">
    <source>
        <dbReference type="EMBL" id="PZO38338.1"/>
    </source>
</evidence>
<gene>
    <name evidence="1" type="ORF">DCF19_16805</name>
</gene>
<accession>A0A2W4Y4T9</accession>
<name>A0A2W4Y4T9_9CYAN</name>
<dbReference type="EMBL" id="QBML01000024">
    <property type="protein sequence ID" value="PZO38338.1"/>
    <property type="molecule type" value="Genomic_DNA"/>
</dbReference>
<dbReference type="AlphaFoldDB" id="A0A2W4Y4T9"/>
<reference evidence="1 2" key="2">
    <citation type="submission" date="2018-06" db="EMBL/GenBank/DDBJ databases">
        <title>Metagenomic assembly of (sub)arctic Cyanobacteria and their associated microbiome from non-axenic cultures.</title>
        <authorList>
            <person name="Baurain D."/>
        </authorList>
    </citation>
    <scope>NUCLEOTIDE SEQUENCE [LARGE SCALE GENOMIC DNA]</scope>
    <source>
        <strain evidence="1">ULC066bin1</strain>
    </source>
</reference>
<reference evidence="1 2" key="1">
    <citation type="submission" date="2018-04" db="EMBL/GenBank/DDBJ databases">
        <authorList>
            <person name="Go L.Y."/>
            <person name="Mitchell J.A."/>
        </authorList>
    </citation>
    <scope>NUCLEOTIDE SEQUENCE [LARGE SCALE GENOMIC DNA]</scope>
    <source>
        <strain evidence="1">ULC066bin1</strain>
    </source>
</reference>
<sequence>MQVTIEVSDEIALQANRKGFSVQEFVMQAIQKYIHQEVPLVHTQTWQLCGGLQVKNNLDLPIHSDLDVVTNYAESIDDVLYGNL</sequence>